<name>A0A0T5XAL6_9BACT</name>
<keyword evidence="2" id="KW-0547">Nucleotide-binding</keyword>
<dbReference type="PANTHER" id="PTHR45772">
    <property type="entry name" value="CONSERVED COMPONENT OF ABC TRANSPORTER FOR NATURAL AMINO ACIDS-RELATED"/>
    <property type="match status" value="1"/>
</dbReference>
<evidence type="ECO:0000256" key="3">
    <source>
        <dbReference type="ARBA" id="ARBA00022840"/>
    </source>
</evidence>
<dbReference type="Pfam" id="PF00005">
    <property type="entry name" value="ABC_tran"/>
    <property type="match status" value="1"/>
</dbReference>
<evidence type="ECO:0000256" key="1">
    <source>
        <dbReference type="ARBA" id="ARBA00022448"/>
    </source>
</evidence>
<dbReference type="PROSITE" id="PS50893">
    <property type="entry name" value="ABC_TRANSPORTER_2"/>
    <property type="match status" value="1"/>
</dbReference>
<keyword evidence="6" id="KW-1185">Reference proteome</keyword>
<dbReference type="GO" id="GO:0005886">
    <property type="term" value="C:plasma membrane"/>
    <property type="evidence" value="ECO:0007669"/>
    <property type="project" value="TreeGrafter"/>
</dbReference>
<protein>
    <submittedName>
        <fullName evidence="5">ABC transporter, ATP-binding protein</fullName>
    </submittedName>
</protein>
<organism evidence="5 6">
    <name type="scientific">Acetomicrobium hydrogeniformans ATCC BAA-1850</name>
    <dbReference type="NCBI Taxonomy" id="592015"/>
    <lineage>
        <taxon>Bacteria</taxon>
        <taxon>Thermotogati</taxon>
        <taxon>Synergistota</taxon>
        <taxon>Synergistia</taxon>
        <taxon>Synergistales</taxon>
        <taxon>Acetomicrobiaceae</taxon>
        <taxon>Acetomicrobium</taxon>
    </lineage>
</organism>
<dbReference type="GO" id="GO:0015192">
    <property type="term" value="F:L-phenylalanine transmembrane transporter activity"/>
    <property type="evidence" value="ECO:0007669"/>
    <property type="project" value="TreeGrafter"/>
</dbReference>
<evidence type="ECO:0000313" key="5">
    <source>
        <dbReference type="EMBL" id="KRT34773.1"/>
    </source>
</evidence>
<dbReference type="InterPro" id="IPR003439">
    <property type="entry name" value="ABC_transporter-like_ATP-bd"/>
</dbReference>
<feature type="domain" description="ABC transporter" evidence="4">
    <location>
        <begin position="5"/>
        <end position="193"/>
    </location>
</feature>
<dbReference type="EMBL" id="ACJX03000001">
    <property type="protein sequence ID" value="KRT34773.1"/>
    <property type="molecule type" value="Genomic_DNA"/>
</dbReference>
<dbReference type="STRING" id="592015.HMPREF1705_04019"/>
<dbReference type="eggNOG" id="COG0411">
    <property type="taxonomic scope" value="Bacteria"/>
</dbReference>
<evidence type="ECO:0000259" key="4">
    <source>
        <dbReference type="PROSITE" id="PS50893"/>
    </source>
</evidence>
<dbReference type="GO" id="GO:0015808">
    <property type="term" value="P:L-alanine transport"/>
    <property type="evidence" value="ECO:0007669"/>
    <property type="project" value="TreeGrafter"/>
</dbReference>
<comment type="caution">
    <text evidence="5">The sequence shown here is derived from an EMBL/GenBank/DDBJ whole genome shotgun (WGS) entry which is preliminary data.</text>
</comment>
<evidence type="ECO:0000256" key="2">
    <source>
        <dbReference type="ARBA" id="ARBA00022741"/>
    </source>
</evidence>
<dbReference type="GO" id="GO:1903806">
    <property type="term" value="P:L-isoleucine import across plasma membrane"/>
    <property type="evidence" value="ECO:0007669"/>
    <property type="project" value="TreeGrafter"/>
</dbReference>
<dbReference type="InterPro" id="IPR027417">
    <property type="entry name" value="P-loop_NTPase"/>
</dbReference>
<dbReference type="Gene3D" id="3.40.50.300">
    <property type="entry name" value="P-loop containing nucleotide triphosphate hydrolases"/>
    <property type="match status" value="1"/>
</dbReference>
<dbReference type="GO" id="GO:1903805">
    <property type="term" value="P:L-valine import across plasma membrane"/>
    <property type="evidence" value="ECO:0007669"/>
    <property type="project" value="TreeGrafter"/>
</dbReference>
<dbReference type="GO" id="GO:0015188">
    <property type="term" value="F:L-isoleucine transmembrane transporter activity"/>
    <property type="evidence" value="ECO:0007669"/>
    <property type="project" value="TreeGrafter"/>
</dbReference>
<dbReference type="GO" id="GO:0005524">
    <property type="term" value="F:ATP binding"/>
    <property type="evidence" value="ECO:0007669"/>
    <property type="project" value="UniProtKB-KW"/>
</dbReference>
<proteinExistence type="predicted"/>
<dbReference type="SUPFAM" id="SSF52540">
    <property type="entry name" value="P-loop containing nucleoside triphosphate hydrolases"/>
    <property type="match status" value="1"/>
</dbReference>
<reference evidence="6" key="1">
    <citation type="submission" date="2012-09" db="EMBL/GenBank/DDBJ databases">
        <authorList>
            <person name="Weinstock G."/>
            <person name="Sodergren E."/>
            <person name="Clifton S."/>
            <person name="Fulton L."/>
            <person name="Fulton B."/>
            <person name="Courtney L."/>
            <person name="Fronick C."/>
            <person name="Harrison M."/>
            <person name="Strong C."/>
            <person name="Farmer C."/>
            <person name="Delehaunty K."/>
            <person name="Markovic C."/>
            <person name="Hall O."/>
            <person name="Minx P."/>
            <person name="Tomlinson C."/>
            <person name="Mitreva M."/>
            <person name="Nelson J."/>
            <person name="Hou S."/>
            <person name="Wollam A."/>
            <person name="Pepin K.H."/>
            <person name="Johnson M."/>
            <person name="Bhonagiri V."/>
            <person name="Nash W.E."/>
            <person name="Suruliraj S."/>
            <person name="Warren W."/>
            <person name="Chinwalla A."/>
            <person name="Mardis E.R."/>
            <person name="Wilson R.K."/>
        </authorList>
    </citation>
    <scope>NUCLEOTIDE SEQUENCE [LARGE SCALE GENOMIC DNA]</scope>
    <source>
        <strain evidence="6">OS1</strain>
    </source>
</reference>
<evidence type="ECO:0000313" key="6">
    <source>
        <dbReference type="Proteomes" id="UP000005273"/>
    </source>
</evidence>
<dbReference type="GO" id="GO:0005304">
    <property type="term" value="F:L-valine transmembrane transporter activity"/>
    <property type="evidence" value="ECO:0007669"/>
    <property type="project" value="TreeGrafter"/>
</dbReference>
<dbReference type="GO" id="GO:0016887">
    <property type="term" value="F:ATP hydrolysis activity"/>
    <property type="evidence" value="ECO:0007669"/>
    <property type="project" value="InterPro"/>
</dbReference>
<gene>
    <name evidence="5" type="ORF">HMPREF1705_04019</name>
</gene>
<dbReference type="AlphaFoldDB" id="A0A0T5XAL6"/>
<dbReference type="Pfam" id="PF12399">
    <property type="entry name" value="BCA_ABC_TP_C"/>
    <property type="match status" value="1"/>
</dbReference>
<dbReference type="InterPro" id="IPR032823">
    <property type="entry name" value="BCA_ABC_TP_C"/>
</dbReference>
<dbReference type="Proteomes" id="UP000005273">
    <property type="component" value="Unassembled WGS sequence"/>
</dbReference>
<sequence length="200" mass="22041">MMYFVVLGELSKIILVNQYLYRAKLGIARTFQIAKPFSLLTAEENVLVGMGCKLHGNISSLFKNCRKKEILQKADEIINLIGLSDSKNQLASSLPIGLLRKLEIGRALATAPSLLLLDEPASGLNNQERNELAELVEKIRKLGISIILIEHTMSFVMNLSDIIVVLHRGNKIAEGTPQEVANDPLVIEVYLGTKGVKYAS</sequence>
<dbReference type="InterPro" id="IPR051120">
    <property type="entry name" value="ABC_AA/LPS_Transport"/>
</dbReference>
<accession>A0A0T5XAL6</accession>
<dbReference type="GO" id="GO:0042941">
    <property type="term" value="P:D-alanine transmembrane transport"/>
    <property type="evidence" value="ECO:0007669"/>
    <property type="project" value="TreeGrafter"/>
</dbReference>
<keyword evidence="1" id="KW-0813">Transport</keyword>
<keyword evidence="3 5" id="KW-0067">ATP-binding</keyword>
<dbReference type="PANTHER" id="PTHR45772:SF7">
    <property type="entry name" value="AMINO ACID ABC TRANSPORTER ATP-BINDING PROTEIN"/>
    <property type="match status" value="1"/>
</dbReference>